<evidence type="ECO:0000313" key="9">
    <source>
        <dbReference type="Proteomes" id="UP000523795"/>
    </source>
</evidence>
<dbReference type="PROSITE" id="PS51480">
    <property type="entry name" value="DHAL"/>
    <property type="match status" value="1"/>
</dbReference>
<keyword evidence="1" id="KW-0808">Transferase</keyword>
<comment type="caution">
    <text evidence="8">The sequence shown here is derived from an EMBL/GenBank/DDBJ whole genome shotgun (WGS) entry which is preliminary data.</text>
</comment>
<protein>
    <submittedName>
        <fullName evidence="8">DAK2 domain-containing protein</fullName>
    </submittedName>
</protein>
<dbReference type="Gene3D" id="1.25.40.340">
    <property type="match status" value="1"/>
</dbReference>
<feature type="region of interest" description="Disordered" evidence="5">
    <location>
        <begin position="302"/>
        <end position="325"/>
    </location>
</feature>
<keyword evidence="4" id="KW-0067">ATP-binding</keyword>
<dbReference type="SMART" id="SM01120">
    <property type="entry name" value="Dak2"/>
    <property type="match status" value="1"/>
</dbReference>
<dbReference type="InterPro" id="IPR050861">
    <property type="entry name" value="Dihydroxyacetone_Kinase"/>
</dbReference>
<evidence type="ECO:0000256" key="3">
    <source>
        <dbReference type="ARBA" id="ARBA00022777"/>
    </source>
</evidence>
<evidence type="ECO:0000256" key="1">
    <source>
        <dbReference type="ARBA" id="ARBA00022679"/>
    </source>
</evidence>
<dbReference type="PANTHER" id="PTHR28629:SF4">
    <property type="entry name" value="TRIOKINASE_FMN CYCLASE"/>
    <property type="match status" value="1"/>
</dbReference>
<evidence type="ECO:0000259" key="7">
    <source>
        <dbReference type="PROSITE" id="PS51481"/>
    </source>
</evidence>
<dbReference type="PROSITE" id="PS51481">
    <property type="entry name" value="DHAK"/>
    <property type="match status" value="1"/>
</dbReference>
<evidence type="ECO:0000259" key="6">
    <source>
        <dbReference type="PROSITE" id="PS51480"/>
    </source>
</evidence>
<feature type="domain" description="DhaK" evidence="7">
    <location>
        <begin position="1"/>
        <end position="64"/>
    </location>
</feature>
<dbReference type="Proteomes" id="UP000523795">
    <property type="component" value="Unassembled WGS sequence"/>
</dbReference>
<evidence type="ECO:0000256" key="2">
    <source>
        <dbReference type="ARBA" id="ARBA00022741"/>
    </source>
</evidence>
<dbReference type="SUPFAM" id="SSF82549">
    <property type="entry name" value="DAK1/DegV-like"/>
    <property type="match status" value="1"/>
</dbReference>
<organism evidence="8 9">
    <name type="scientific">Arthrobacter deserti</name>
    <dbReference type="NCBI Taxonomy" id="1742687"/>
    <lineage>
        <taxon>Bacteria</taxon>
        <taxon>Bacillati</taxon>
        <taxon>Actinomycetota</taxon>
        <taxon>Actinomycetes</taxon>
        <taxon>Micrococcales</taxon>
        <taxon>Micrococcaceae</taxon>
        <taxon>Arthrobacter</taxon>
    </lineage>
</organism>
<name>A0ABX1JVD4_9MICC</name>
<sequence length="325" mass="33621">KSEELFVVYRRVRQLLDEAGITVVESEVGELVTSFQMAGASLTLFWLDEELERYWTAPASTPAFRKGAVPEAGQGAAPGEQAEYERAELPAASAASREAAEGVQAVLEAVKAVLDENAAELGRLDSVAGDGDHGIGMQRGATAAAAAGREALAGGAGAGTLLQLAGDAWADRAGGTSGALWGMALRTIGARVGDDSPPDAVSVSAGIAEAGQKIMQFGKASLGDKTLLDVLLPFSDALSEHVGAGFSLRAAWERAAEVARRSADATAQMLPKMGRARPLAEKSHGTPDPGAVSMALVARTVARQLNEREPGPEPQETVREGETHA</sequence>
<evidence type="ECO:0000313" key="8">
    <source>
        <dbReference type="EMBL" id="NKX51752.1"/>
    </source>
</evidence>
<gene>
    <name evidence="8" type="ORF">HER39_14500</name>
</gene>
<feature type="compositionally biased region" description="Basic and acidic residues" evidence="5">
    <location>
        <begin position="305"/>
        <end position="325"/>
    </location>
</feature>
<evidence type="ECO:0000256" key="4">
    <source>
        <dbReference type="ARBA" id="ARBA00022840"/>
    </source>
</evidence>
<dbReference type="InterPro" id="IPR004006">
    <property type="entry name" value="DhaK_dom"/>
</dbReference>
<dbReference type="InterPro" id="IPR036117">
    <property type="entry name" value="DhaL_dom_sf"/>
</dbReference>
<feature type="non-terminal residue" evidence="8">
    <location>
        <position position="1"/>
    </location>
</feature>
<feature type="region of interest" description="Disordered" evidence="5">
    <location>
        <begin position="65"/>
        <end position="84"/>
    </location>
</feature>
<evidence type="ECO:0000256" key="5">
    <source>
        <dbReference type="SAM" id="MobiDB-lite"/>
    </source>
</evidence>
<dbReference type="Pfam" id="PF02734">
    <property type="entry name" value="Dak2"/>
    <property type="match status" value="1"/>
</dbReference>
<dbReference type="Gene3D" id="3.30.1180.20">
    <property type="entry name" value="Dihydroxyacetone kinase, domain 2"/>
    <property type="match status" value="1"/>
</dbReference>
<feature type="domain" description="DhaL" evidence="6">
    <location>
        <begin position="101"/>
        <end position="303"/>
    </location>
</feature>
<dbReference type="EMBL" id="JAAZSR010000300">
    <property type="protein sequence ID" value="NKX51752.1"/>
    <property type="molecule type" value="Genomic_DNA"/>
</dbReference>
<feature type="compositionally biased region" description="Low complexity" evidence="5">
    <location>
        <begin position="67"/>
        <end position="81"/>
    </location>
</feature>
<keyword evidence="9" id="KW-1185">Reference proteome</keyword>
<accession>A0ABX1JVD4</accession>
<keyword evidence="2" id="KW-0547">Nucleotide-binding</keyword>
<dbReference type="InterPro" id="IPR004007">
    <property type="entry name" value="DhaL_dom"/>
</dbReference>
<dbReference type="SUPFAM" id="SSF101473">
    <property type="entry name" value="DhaL-like"/>
    <property type="match status" value="1"/>
</dbReference>
<dbReference type="PANTHER" id="PTHR28629">
    <property type="entry name" value="TRIOKINASE/FMN CYCLASE"/>
    <property type="match status" value="1"/>
</dbReference>
<proteinExistence type="predicted"/>
<keyword evidence="3" id="KW-0418">Kinase</keyword>
<dbReference type="Pfam" id="PF02733">
    <property type="entry name" value="Dak1"/>
    <property type="match status" value="1"/>
</dbReference>
<reference evidence="8 9" key="1">
    <citation type="submission" date="2020-04" db="EMBL/GenBank/DDBJ databases">
        <authorList>
            <person name="Liu S."/>
        </authorList>
    </citation>
    <scope>NUCLEOTIDE SEQUENCE [LARGE SCALE GENOMIC DNA]</scope>
    <source>
        <strain evidence="8 9">CGMCC 1.15091</strain>
    </source>
</reference>